<dbReference type="RefSeq" id="XP_008621291.1">
    <property type="nucleotide sequence ID" value="XM_008623069.1"/>
</dbReference>
<dbReference type="GeneID" id="19957573"/>
<dbReference type="Proteomes" id="UP000030762">
    <property type="component" value="Unassembled WGS sequence"/>
</dbReference>
<feature type="compositionally biased region" description="Low complexity" evidence="1">
    <location>
        <begin position="131"/>
        <end position="148"/>
    </location>
</feature>
<evidence type="ECO:0000256" key="1">
    <source>
        <dbReference type="SAM" id="MobiDB-lite"/>
    </source>
</evidence>
<keyword evidence="3" id="KW-1185">Reference proteome</keyword>
<gene>
    <name evidence="2" type="ORF">SDRG_16846</name>
</gene>
<sequence length="180" mass="19705">MQCQFNSCHQPVLPGSTKCDFHRNRSECSMPDCSNQVFARKLCVRHGGRPLCSFDGCRANAHRRGFCCRHGAKGSKKHCIEPGCARLAQSKHKCVRHGGGRPCHFEGCTTHARSGGHCSRHAKHKRMTQLSDDGGISDSTSESSSSSSVQHSERPSWTKYSLALLLNSTTDPVACSVESF</sequence>
<dbReference type="EMBL" id="JH767287">
    <property type="protein sequence ID" value="EQC25293.1"/>
    <property type="molecule type" value="Genomic_DNA"/>
</dbReference>
<name>T0QZY5_SAPDV</name>
<dbReference type="VEuPathDB" id="FungiDB:SDRG_16846"/>
<organism evidence="2 3">
    <name type="scientific">Saprolegnia diclina (strain VS20)</name>
    <dbReference type="NCBI Taxonomy" id="1156394"/>
    <lineage>
        <taxon>Eukaryota</taxon>
        <taxon>Sar</taxon>
        <taxon>Stramenopiles</taxon>
        <taxon>Oomycota</taxon>
        <taxon>Saprolegniomycetes</taxon>
        <taxon>Saprolegniales</taxon>
        <taxon>Saprolegniaceae</taxon>
        <taxon>Saprolegnia</taxon>
    </lineage>
</organism>
<feature type="region of interest" description="Disordered" evidence="1">
    <location>
        <begin position="129"/>
        <end position="152"/>
    </location>
</feature>
<accession>T0QZY5</accession>
<evidence type="ECO:0000313" key="3">
    <source>
        <dbReference type="Proteomes" id="UP000030762"/>
    </source>
</evidence>
<evidence type="ECO:0000313" key="2">
    <source>
        <dbReference type="EMBL" id="EQC25293.1"/>
    </source>
</evidence>
<proteinExistence type="predicted"/>
<dbReference type="OrthoDB" id="69459at2759"/>
<reference evidence="2 3" key="1">
    <citation type="submission" date="2012-04" db="EMBL/GenBank/DDBJ databases">
        <title>The Genome Sequence of Saprolegnia declina VS20.</title>
        <authorList>
            <consortium name="The Broad Institute Genome Sequencing Platform"/>
            <person name="Russ C."/>
            <person name="Nusbaum C."/>
            <person name="Tyler B."/>
            <person name="van West P."/>
            <person name="Dieguez-Uribeondo J."/>
            <person name="de Bruijn I."/>
            <person name="Tripathy S."/>
            <person name="Jiang R."/>
            <person name="Young S.K."/>
            <person name="Zeng Q."/>
            <person name="Gargeya S."/>
            <person name="Fitzgerald M."/>
            <person name="Haas B."/>
            <person name="Abouelleil A."/>
            <person name="Alvarado L."/>
            <person name="Arachchi H.M."/>
            <person name="Berlin A."/>
            <person name="Chapman S.B."/>
            <person name="Goldberg J."/>
            <person name="Griggs A."/>
            <person name="Gujja S."/>
            <person name="Hansen M."/>
            <person name="Howarth C."/>
            <person name="Imamovic A."/>
            <person name="Larimer J."/>
            <person name="McCowen C."/>
            <person name="Montmayeur A."/>
            <person name="Murphy C."/>
            <person name="Neiman D."/>
            <person name="Pearson M."/>
            <person name="Priest M."/>
            <person name="Roberts A."/>
            <person name="Saif S."/>
            <person name="Shea T."/>
            <person name="Sisk P."/>
            <person name="Sykes S."/>
            <person name="Wortman J."/>
            <person name="Nusbaum C."/>
            <person name="Birren B."/>
        </authorList>
    </citation>
    <scope>NUCLEOTIDE SEQUENCE [LARGE SCALE GENOMIC DNA]</scope>
    <source>
        <strain evidence="2 3">VS20</strain>
    </source>
</reference>
<dbReference type="AlphaFoldDB" id="T0QZY5"/>
<protein>
    <submittedName>
        <fullName evidence="2">Uncharacterized protein</fullName>
    </submittedName>
</protein>
<dbReference type="PANTHER" id="PTHR31827">
    <property type="entry name" value="EMB|CAB89363.1"/>
    <property type="match status" value="1"/>
</dbReference>
<dbReference type="InParanoid" id="T0QZY5"/>
<dbReference type="PANTHER" id="PTHR31827:SF1">
    <property type="entry name" value="EMB|CAB89363.1"/>
    <property type="match status" value="1"/>
</dbReference>
<dbReference type="OMA" id="MAMSAHY"/>
<dbReference type="STRING" id="1156394.T0QZY5"/>